<dbReference type="FunFam" id="3.40.50.2000:FF:000060">
    <property type="entry name" value="Glycosyltransferase"/>
    <property type="match status" value="1"/>
</dbReference>
<dbReference type="Pfam" id="PF26168">
    <property type="entry name" value="Glyco_transf_N"/>
    <property type="match status" value="1"/>
</dbReference>
<proteinExistence type="inferred from homology"/>
<dbReference type="Gene3D" id="3.40.50.2000">
    <property type="entry name" value="Glycogen Phosphorylase B"/>
    <property type="match status" value="2"/>
</dbReference>
<evidence type="ECO:0000256" key="2">
    <source>
        <dbReference type="ARBA" id="ARBA00022679"/>
    </source>
</evidence>
<dbReference type="PANTHER" id="PTHR48044">
    <property type="entry name" value="GLYCOSYLTRANSFERASE"/>
    <property type="match status" value="1"/>
</dbReference>
<dbReference type="PANTHER" id="PTHR48044:SF29">
    <property type="entry name" value="GLYCOSYLTRANSFERASE"/>
    <property type="match status" value="1"/>
</dbReference>
<comment type="caution">
    <text evidence="6">The sequence shown here is derived from an EMBL/GenBank/DDBJ whole genome shotgun (WGS) entry which is preliminary data.</text>
</comment>
<dbReference type="AlphaFoldDB" id="A0A8K0DNQ0"/>
<name>A0A8K0DNQ0_9ROSA</name>
<evidence type="ECO:0000256" key="4">
    <source>
        <dbReference type="RuleBase" id="RU362057"/>
    </source>
</evidence>
<keyword evidence="7" id="KW-1185">Reference proteome</keyword>
<keyword evidence="2 3" id="KW-0808">Transferase</keyword>
<gene>
    <name evidence="6" type="ORF">FNV43_RR25508</name>
</gene>
<dbReference type="PROSITE" id="PS00375">
    <property type="entry name" value="UDPGT"/>
    <property type="match status" value="1"/>
</dbReference>
<dbReference type="InterPro" id="IPR002213">
    <property type="entry name" value="UDP_glucos_trans"/>
</dbReference>
<dbReference type="OrthoDB" id="1916172at2759"/>
<dbReference type="GO" id="GO:1901137">
    <property type="term" value="P:carbohydrate derivative biosynthetic process"/>
    <property type="evidence" value="ECO:0007669"/>
    <property type="project" value="UniProtKB-ARBA"/>
</dbReference>
<dbReference type="Proteomes" id="UP000796880">
    <property type="component" value="Unassembled WGS sequence"/>
</dbReference>
<dbReference type="EC" id="2.4.1.-" evidence="4"/>
<evidence type="ECO:0000259" key="5">
    <source>
        <dbReference type="Pfam" id="PF26168"/>
    </source>
</evidence>
<organism evidence="6 7">
    <name type="scientific">Rhamnella rubrinervis</name>
    <dbReference type="NCBI Taxonomy" id="2594499"/>
    <lineage>
        <taxon>Eukaryota</taxon>
        <taxon>Viridiplantae</taxon>
        <taxon>Streptophyta</taxon>
        <taxon>Embryophyta</taxon>
        <taxon>Tracheophyta</taxon>
        <taxon>Spermatophyta</taxon>
        <taxon>Magnoliopsida</taxon>
        <taxon>eudicotyledons</taxon>
        <taxon>Gunneridae</taxon>
        <taxon>Pentapetalae</taxon>
        <taxon>rosids</taxon>
        <taxon>fabids</taxon>
        <taxon>Rosales</taxon>
        <taxon>Rhamnaceae</taxon>
        <taxon>rhamnoid group</taxon>
        <taxon>Rhamneae</taxon>
        <taxon>Rhamnella</taxon>
    </lineage>
</organism>
<evidence type="ECO:0000313" key="6">
    <source>
        <dbReference type="EMBL" id="KAF3434405.1"/>
    </source>
</evidence>
<accession>A0A8K0DNQ0</accession>
<evidence type="ECO:0000256" key="3">
    <source>
        <dbReference type="RuleBase" id="RU003718"/>
    </source>
</evidence>
<comment type="similarity">
    <text evidence="1 3">Belongs to the UDP-glycosyltransferase family.</text>
</comment>
<feature type="domain" description="Glycosyltransferase N-terminal" evidence="5">
    <location>
        <begin position="11"/>
        <end position="243"/>
    </location>
</feature>
<dbReference type="InterPro" id="IPR058980">
    <property type="entry name" value="Glyco_transf_N"/>
</dbReference>
<reference evidence="6" key="1">
    <citation type="submission" date="2020-03" db="EMBL/GenBank/DDBJ databases">
        <title>A high-quality chromosome-level genome assembly of a woody plant with both climbing and erect habits, Rhamnella rubrinervis.</title>
        <authorList>
            <person name="Lu Z."/>
            <person name="Yang Y."/>
            <person name="Zhu X."/>
            <person name="Sun Y."/>
        </authorList>
    </citation>
    <scope>NUCLEOTIDE SEQUENCE</scope>
    <source>
        <strain evidence="6">BYM</strain>
        <tissue evidence="6">Leaf</tissue>
    </source>
</reference>
<dbReference type="Pfam" id="PF00201">
    <property type="entry name" value="UDPGT"/>
    <property type="match status" value="1"/>
</dbReference>
<evidence type="ECO:0000256" key="1">
    <source>
        <dbReference type="ARBA" id="ARBA00009995"/>
    </source>
</evidence>
<dbReference type="SUPFAM" id="SSF53756">
    <property type="entry name" value="UDP-Glycosyltransferase/glycogen phosphorylase"/>
    <property type="match status" value="1"/>
</dbReference>
<dbReference type="InterPro" id="IPR035595">
    <property type="entry name" value="UDP_glycos_trans_CS"/>
</dbReference>
<protein>
    <recommendedName>
        <fullName evidence="4">Glycosyltransferase</fullName>
        <ecNumber evidence="4">2.4.1.-</ecNumber>
    </recommendedName>
</protein>
<sequence length="453" mass="51330">MENAKQKSTSSVLMLPWLAHGHISPFLELAKKLTLRNFHIYLCSSPVNLNSFKPKLSQHPNNHYSNSIELVELHLPTLPELPPHCHTTKGLPPHLMPTLVKAFDMTRSNFSNIVETLKPDLIIYDFIPSWLPDVASSLNTPNIVFITSGASTLSVAYNFIKNTLDEFPFSELCLDSTIKRFIQMRDSKSNSIKDDDGSKAHEFCERSCEIILIRSFSELEGKYMDHLSVIFGKKIVPVGPLIPHYVHNNDEGIDIINWLDKKEKASTVFVSFGSEYYLSNEDMEEIAHGLELSNLNFIWVIRFPVGVNLKLEEALPDGFLERVRERGMIVEDWAPQVKILDHSSIGGFVSHCGWGSYMESLIFGVPIIAIPMQFDQPINAKLAEMRGVGIEVKRNNNERLERDNVAKVIKQVMVENIGVDIRRRSKEMSENLKRKGDVEIDGAVKELLQLCGM</sequence>
<dbReference type="CDD" id="cd03784">
    <property type="entry name" value="GT1_Gtf-like"/>
    <property type="match status" value="1"/>
</dbReference>
<evidence type="ECO:0000313" key="7">
    <source>
        <dbReference type="Proteomes" id="UP000796880"/>
    </source>
</evidence>
<keyword evidence="3" id="KW-0328">Glycosyltransferase</keyword>
<dbReference type="GO" id="GO:0008194">
    <property type="term" value="F:UDP-glycosyltransferase activity"/>
    <property type="evidence" value="ECO:0007669"/>
    <property type="project" value="InterPro"/>
</dbReference>
<dbReference type="EMBL" id="VOIH02000011">
    <property type="protein sequence ID" value="KAF3434405.1"/>
    <property type="molecule type" value="Genomic_DNA"/>
</dbReference>